<dbReference type="Gene3D" id="3.40.630.30">
    <property type="match status" value="1"/>
</dbReference>
<organism evidence="2 3">
    <name type="scientific">Clostridium hominis</name>
    <dbReference type="NCBI Taxonomy" id="2763036"/>
    <lineage>
        <taxon>Bacteria</taxon>
        <taxon>Bacillati</taxon>
        <taxon>Bacillota</taxon>
        <taxon>Clostridia</taxon>
        <taxon>Eubacteriales</taxon>
        <taxon>Clostridiaceae</taxon>
        <taxon>Clostridium</taxon>
    </lineage>
</organism>
<evidence type="ECO:0000313" key="2">
    <source>
        <dbReference type="EMBL" id="MBC5628839.1"/>
    </source>
</evidence>
<dbReference type="RefSeq" id="WP_186859782.1">
    <property type="nucleotide sequence ID" value="NZ_JACOOO010000015.1"/>
</dbReference>
<dbReference type="Pfam" id="PF13673">
    <property type="entry name" value="Acetyltransf_10"/>
    <property type="match status" value="1"/>
</dbReference>
<dbReference type="Proteomes" id="UP000596929">
    <property type="component" value="Unassembled WGS sequence"/>
</dbReference>
<dbReference type="PROSITE" id="PS51186">
    <property type="entry name" value="GNAT"/>
    <property type="match status" value="1"/>
</dbReference>
<proteinExistence type="predicted"/>
<dbReference type="CDD" id="cd04301">
    <property type="entry name" value="NAT_SF"/>
    <property type="match status" value="1"/>
</dbReference>
<protein>
    <submittedName>
        <fullName evidence="2">GNAT family N-acetyltransferase</fullName>
    </submittedName>
</protein>
<name>A0ABR7DBR5_9CLOT</name>
<accession>A0ABR7DBR5</accession>
<dbReference type="InterPro" id="IPR016181">
    <property type="entry name" value="Acyl_CoA_acyltransferase"/>
</dbReference>
<gene>
    <name evidence="2" type="ORF">H8S20_08045</name>
</gene>
<dbReference type="PANTHER" id="PTHR43451">
    <property type="entry name" value="ACETYLTRANSFERASE (GNAT) FAMILY PROTEIN"/>
    <property type="match status" value="1"/>
</dbReference>
<dbReference type="InterPro" id="IPR052564">
    <property type="entry name" value="N-acetyltrans/Recomb-assoc"/>
</dbReference>
<dbReference type="InterPro" id="IPR000182">
    <property type="entry name" value="GNAT_dom"/>
</dbReference>
<feature type="domain" description="N-acetyltransferase" evidence="1">
    <location>
        <begin position="1"/>
        <end position="152"/>
    </location>
</feature>
<comment type="caution">
    <text evidence="2">The sequence shown here is derived from an EMBL/GenBank/DDBJ whole genome shotgun (WGS) entry which is preliminary data.</text>
</comment>
<dbReference type="EMBL" id="JACOOO010000015">
    <property type="protein sequence ID" value="MBC5628839.1"/>
    <property type="molecule type" value="Genomic_DNA"/>
</dbReference>
<evidence type="ECO:0000259" key="1">
    <source>
        <dbReference type="PROSITE" id="PS51186"/>
    </source>
</evidence>
<keyword evidence="3" id="KW-1185">Reference proteome</keyword>
<sequence length="152" mass="18013">MSIRRYESRDCNDIINLFYNTVHTINSKDYTKDELEAWAPKDLDLSLWDKSFLKNYTIVFILDNTIVGFGDINEDGYLDRLYVHKDYQRRGIAKEIVDNLECYVEKLGANIITTEASITAKPFFEKMGYKIIKEQVERRGQYLTNYIMQKRI</sequence>
<dbReference type="SUPFAM" id="SSF55729">
    <property type="entry name" value="Acyl-CoA N-acyltransferases (Nat)"/>
    <property type="match status" value="1"/>
</dbReference>
<evidence type="ECO:0000313" key="3">
    <source>
        <dbReference type="Proteomes" id="UP000596929"/>
    </source>
</evidence>
<dbReference type="PANTHER" id="PTHR43451:SF1">
    <property type="entry name" value="ACETYLTRANSFERASE"/>
    <property type="match status" value="1"/>
</dbReference>
<reference evidence="2 3" key="1">
    <citation type="submission" date="2020-08" db="EMBL/GenBank/DDBJ databases">
        <title>Genome public.</title>
        <authorList>
            <person name="Liu C."/>
            <person name="Sun Q."/>
        </authorList>
    </citation>
    <scope>NUCLEOTIDE SEQUENCE [LARGE SCALE GENOMIC DNA]</scope>
    <source>
        <strain evidence="2 3">NSJ-6</strain>
    </source>
</reference>